<protein>
    <submittedName>
        <fullName evidence="2">Phospholipid-transporting ATPase</fullName>
    </submittedName>
</protein>
<dbReference type="AlphaFoldDB" id="A0A2P2IYK8"/>
<proteinExistence type="predicted"/>
<accession>A0A2P2IYK8</accession>
<reference evidence="2" key="1">
    <citation type="submission" date="2018-02" db="EMBL/GenBank/DDBJ databases">
        <title>Rhizophora mucronata_Transcriptome.</title>
        <authorList>
            <person name="Meera S.P."/>
            <person name="Sreeshan A."/>
            <person name="Augustine A."/>
        </authorList>
    </citation>
    <scope>NUCLEOTIDE SEQUENCE</scope>
    <source>
        <tissue evidence="2">Leaf</tissue>
    </source>
</reference>
<sequence length="113" mass="13020">MLAYGAMSSTFSTNAYQILIEALAPAPSFWLITLVAVFSALVPYFSFSAIQMRFFPMYHQTLRWMQHEGRSEDPEYCNMVRQRSLRPTTVGFTARAAARTNSLNERNQNHSRF</sequence>
<organism evidence="2">
    <name type="scientific">Rhizophora mucronata</name>
    <name type="common">Asiatic mangrove</name>
    <dbReference type="NCBI Taxonomy" id="61149"/>
    <lineage>
        <taxon>Eukaryota</taxon>
        <taxon>Viridiplantae</taxon>
        <taxon>Streptophyta</taxon>
        <taxon>Embryophyta</taxon>
        <taxon>Tracheophyta</taxon>
        <taxon>Spermatophyta</taxon>
        <taxon>Magnoliopsida</taxon>
        <taxon>eudicotyledons</taxon>
        <taxon>Gunneridae</taxon>
        <taxon>Pentapetalae</taxon>
        <taxon>rosids</taxon>
        <taxon>fabids</taxon>
        <taxon>Malpighiales</taxon>
        <taxon>Rhizophoraceae</taxon>
        <taxon>Rhizophora</taxon>
    </lineage>
</organism>
<feature type="transmembrane region" description="Helical" evidence="1">
    <location>
        <begin position="29"/>
        <end position="50"/>
    </location>
</feature>
<keyword evidence="1" id="KW-1133">Transmembrane helix</keyword>
<keyword evidence="1" id="KW-0812">Transmembrane</keyword>
<name>A0A2P2IYK8_RHIMU</name>
<evidence type="ECO:0000256" key="1">
    <source>
        <dbReference type="SAM" id="Phobius"/>
    </source>
</evidence>
<evidence type="ECO:0000313" key="2">
    <source>
        <dbReference type="EMBL" id="MBW86280.1"/>
    </source>
</evidence>
<dbReference type="EMBL" id="GGEC01005797">
    <property type="protein sequence ID" value="MBW86280.1"/>
    <property type="molecule type" value="Transcribed_RNA"/>
</dbReference>
<keyword evidence="1" id="KW-0472">Membrane</keyword>